<feature type="compositionally biased region" description="Low complexity" evidence="1">
    <location>
        <begin position="40"/>
        <end position="50"/>
    </location>
</feature>
<evidence type="ECO:0000313" key="3">
    <source>
        <dbReference type="Proteomes" id="UP000230750"/>
    </source>
</evidence>
<proteinExistence type="predicted"/>
<dbReference type="AlphaFoldDB" id="A0A2G8K8Y3"/>
<reference evidence="2 3" key="1">
    <citation type="journal article" date="2017" name="PLoS Biol.">
        <title>The sea cucumber genome provides insights into morphological evolution and visceral regeneration.</title>
        <authorList>
            <person name="Zhang X."/>
            <person name="Sun L."/>
            <person name="Yuan J."/>
            <person name="Sun Y."/>
            <person name="Gao Y."/>
            <person name="Zhang L."/>
            <person name="Li S."/>
            <person name="Dai H."/>
            <person name="Hamel J.F."/>
            <person name="Liu C."/>
            <person name="Yu Y."/>
            <person name="Liu S."/>
            <person name="Lin W."/>
            <person name="Guo K."/>
            <person name="Jin S."/>
            <person name="Xu P."/>
            <person name="Storey K.B."/>
            <person name="Huan P."/>
            <person name="Zhang T."/>
            <person name="Zhou Y."/>
            <person name="Zhang J."/>
            <person name="Lin C."/>
            <person name="Li X."/>
            <person name="Xing L."/>
            <person name="Huo D."/>
            <person name="Sun M."/>
            <person name="Wang L."/>
            <person name="Mercier A."/>
            <person name="Li F."/>
            <person name="Yang H."/>
            <person name="Xiang J."/>
        </authorList>
    </citation>
    <scope>NUCLEOTIDE SEQUENCE [LARGE SCALE GENOMIC DNA]</scope>
    <source>
        <strain evidence="2">Shaxun</strain>
        <tissue evidence="2">Muscle</tissue>
    </source>
</reference>
<dbReference type="EMBL" id="MRZV01000775">
    <property type="protein sequence ID" value="PIK44452.1"/>
    <property type="molecule type" value="Genomic_DNA"/>
</dbReference>
<gene>
    <name evidence="2" type="ORF">BSL78_18672</name>
</gene>
<protein>
    <submittedName>
        <fullName evidence="2">Uncharacterized protein</fullName>
    </submittedName>
</protein>
<evidence type="ECO:0000313" key="2">
    <source>
        <dbReference type="EMBL" id="PIK44452.1"/>
    </source>
</evidence>
<accession>A0A2G8K8Y3</accession>
<sequence length="105" mass="11578">MGNFLGKSESPAAQQTGQSSRSTHRPLSPPPSPPVPSASPPMTSSESQSFSMEEMKKIYLAALKDIYKEQYDAVQPVPYIKDRLYCVDRVFVEGGIQVLAGWRDS</sequence>
<organism evidence="2 3">
    <name type="scientific">Stichopus japonicus</name>
    <name type="common">Sea cucumber</name>
    <dbReference type="NCBI Taxonomy" id="307972"/>
    <lineage>
        <taxon>Eukaryota</taxon>
        <taxon>Metazoa</taxon>
        <taxon>Echinodermata</taxon>
        <taxon>Eleutherozoa</taxon>
        <taxon>Echinozoa</taxon>
        <taxon>Holothuroidea</taxon>
        <taxon>Aspidochirotacea</taxon>
        <taxon>Aspidochirotida</taxon>
        <taxon>Stichopodidae</taxon>
        <taxon>Apostichopus</taxon>
    </lineage>
</organism>
<dbReference type="OrthoDB" id="120976at2759"/>
<dbReference type="Proteomes" id="UP000230750">
    <property type="component" value="Unassembled WGS sequence"/>
</dbReference>
<evidence type="ECO:0000256" key="1">
    <source>
        <dbReference type="SAM" id="MobiDB-lite"/>
    </source>
</evidence>
<feature type="region of interest" description="Disordered" evidence="1">
    <location>
        <begin position="1"/>
        <end position="50"/>
    </location>
</feature>
<name>A0A2G8K8Y3_STIJA</name>
<feature type="compositionally biased region" description="Pro residues" evidence="1">
    <location>
        <begin position="27"/>
        <end position="39"/>
    </location>
</feature>
<keyword evidence="3" id="KW-1185">Reference proteome</keyword>
<comment type="caution">
    <text evidence="2">The sequence shown here is derived from an EMBL/GenBank/DDBJ whole genome shotgun (WGS) entry which is preliminary data.</text>
</comment>